<accession>A0A645GIF0</accession>
<comment type="caution">
    <text evidence="2">The sequence shown here is derived from an EMBL/GenBank/DDBJ whole genome shotgun (WGS) entry which is preliminary data.</text>
</comment>
<protein>
    <submittedName>
        <fullName evidence="2">Uncharacterized protein</fullName>
    </submittedName>
</protein>
<reference evidence="2" key="1">
    <citation type="submission" date="2019-08" db="EMBL/GenBank/DDBJ databases">
        <authorList>
            <person name="Kucharzyk K."/>
            <person name="Murdoch R.W."/>
            <person name="Higgins S."/>
            <person name="Loffler F."/>
        </authorList>
    </citation>
    <scope>NUCLEOTIDE SEQUENCE</scope>
</reference>
<feature type="transmembrane region" description="Helical" evidence="1">
    <location>
        <begin position="96"/>
        <end position="116"/>
    </location>
</feature>
<dbReference type="AlphaFoldDB" id="A0A645GIF0"/>
<sequence length="166" mass="17920">MPRSSARLCSIETMLLRMLPILTGISSSVSLPASIFDRSSTALMMSSRWLPAASSLSRRSLCSGLRPPRRIRCAMPVMALSGVRISWLMLARKALFAWLAASAASLATLSSCARFFSVMSLTIQMLLSCGAAGFSEWPVISAQKLLPSALIRGSVWLKFSPCASCR</sequence>
<name>A0A645GIF0_9ZZZZ</name>
<evidence type="ECO:0000256" key="1">
    <source>
        <dbReference type="SAM" id="Phobius"/>
    </source>
</evidence>
<evidence type="ECO:0000313" key="2">
    <source>
        <dbReference type="EMBL" id="MPN26751.1"/>
    </source>
</evidence>
<keyword evidence="1" id="KW-1133">Transmembrane helix</keyword>
<feature type="transmembrane region" description="Helical" evidence="1">
    <location>
        <begin position="15"/>
        <end position="36"/>
    </location>
</feature>
<organism evidence="2">
    <name type="scientific">bioreactor metagenome</name>
    <dbReference type="NCBI Taxonomy" id="1076179"/>
    <lineage>
        <taxon>unclassified sequences</taxon>
        <taxon>metagenomes</taxon>
        <taxon>ecological metagenomes</taxon>
    </lineage>
</organism>
<dbReference type="EMBL" id="VSSQ01076375">
    <property type="protein sequence ID" value="MPN26751.1"/>
    <property type="molecule type" value="Genomic_DNA"/>
</dbReference>
<keyword evidence="1" id="KW-0472">Membrane</keyword>
<gene>
    <name evidence="2" type="ORF">SDC9_174176</name>
</gene>
<keyword evidence="1" id="KW-0812">Transmembrane</keyword>
<proteinExistence type="predicted"/>